<dbReference type="Proteomes" id="UP000800040">
    <property type="component" value="Unassembled WGS sequence"/>
</dbReference>
<name>A0A6A5KKJ5_9PLEO</name>
<dbReference type="OrthoDB" id="3684683at2759"/>
<dbReference type="InterPro" id="IPR001810">
    <property type="entry name" value="F-box_dom"/>
</dbReference>
<evidence type="ECO:0000259" key="1">
    <source>
        <dbReference type="PROSITE" id="PS50181"/>
    </source>
</evidence>
<dbReference type="EMBL" id="ML975274">
    <property type="protein sequence ID" value="KAF1836399.1"/>
    <property type="molecule type" value="Genomic_DNA"/>
</dbReference>
<keyword evidence="3" id="KW-1185">Reference proteome</keyword>
<reference evidence="2" key="1">
    <citation type="submission" date="2020-01" db="EMBL/GenBank/DDBJ databases">
        <authorList>
            <consortium name="DOE Joint Genome Institute"/>
            <person name="Haridas S."/>
            <person name="Albert R."/>
            <person name="Binder M."/>
            <person name="Bloem J."/>
            <person name="Labutti K."/>
            <person name="Salamov A."/>
            <person name="Andreopoulos B."/>
            <person name="Baker S.E."/>
            <person name="Barry K."/>
            <person name="Bills G."/>
            <person name="Bluhm B.H."/>
            <person name="Cannon C."/>
            <person name="Castanera R."/>
            <person name="Culley D.E."/>
            <person name="Daum C."/>
            <person name="Ezra D."/>
            <person name="Gonzalez J.B."/>
            <person name="Henrissat B."/>
            <person name="Kuo A."/>
            <person name="Liang C."/>
            <person name="Lipzen A."/>
            <person name="Lutzoni F."/>
            <person name="Magnuson J."/>
            <person name="Mondo S."/>
            <person name="Nolan M."/>
            <person name="Ohm R."/>
            <person name="Pangilinan J."/>
            <person name="Park H.-J."/>
            <person name="Ramirez L."/>
            <person name="Alfaro M."/>
            <person name="Sun H."/>
            <person name="Tritt A."/>
            <person name="Yoshinaga Y."/>
            <person name="Zwiers L.-H."/>
            <person name="Turgeon B.G."/>
            <person name="Goodwin S.B."/>
            <person name="Spatafora J.W."/>
            <person name="Crous P.W."/>
            <person name="Grigoriev I.V."/>
        </authorList>
    </citation>
    <scope>NUCLEOTIDE SEQUENCE</scope>
    <source>
        <strain evidence="2">P77</strain>
    </source>
</reference>
<feature type="domain" description="F-box" evidence="1">
    <location>
        <begin position="1"/>
        <end position="50"/>
    </location>
</feature>
<dbReference type="InterPro" id="IPR036047">
    <property type="entry name" value="F-box-like_dom_sf"/>
</dbReference>
<protein>
    <recommendedName>
        <fullName evidence="1">F-box domain-containing protein</fullName>
    </recommendedName>
</protein>
<sequence>MDRFSTCPDELLLSIVLHLDRHDLRALALTARRYRGVAQEALVTDITLKYGDYEFALPLLLTTLVERPEFALKIQIIHSGLPPLSRSCFLETDRESVTSWRKVTRQGRALTQQWQNVTMYRWIHLIRNGDIRACVGLLILLATQLKHLWLGCRFRFEELFSQEGLGNALSPSAVPGLRRITYLFTEAPLLDEERLLSLPQLENLEISCIRPYNVWPQMSTINTGITSLTVHNTSDMAIPGSNMIGLYSFLGGFQGLRSLSLMLTNLQRKFSYCPNCPGCQDCLPDWYSILTKERPGSFSFMLEELALVAPLLEELKVASMDPYGDARVNVSAPVDYLKPVDYLVPVDSMKQFTNLKRLSIPQCAFINTTAILDAPSPHPLVALPPNLEFLGVYNSTPAVVDWLSDTVKGDGGKLRPLKKVLLYFENDPKQQVADYRVAEGEGGRRLFEAGVLVDCQCRTFTRPAWSDGV</sequence>
<evidence type="ECO:0000313" key="3">
    <source>
        <dbReference type="Proteomes" id="UP000800040"/>
    </source>
</evidence>
<proteinExistence type="predicted"/>
<gene>
    <name evidence="2" type="ORF">BDW02DRAFT_616298</name>
</gene>
<organism evidence="2 3">
    <name type="scientific">Decorospora gaudefroyi</name>
    <dbReference type="NCBI Taxonomy" id="184978"/>
    <lineage>
        <taxon>Eukaryota</taxon>
        <taxon>Fungi</taxon>
        <taxon>Dikarya</taxon>
        <taxon>Ascomycota</taxon>
        <taxon>Pezizomycotina</taxon>
        <taxon>Dothideomycetes</taxon>
        <taxon>Pleosporomycetidae</taxon>
        <taxon>Pleosporales</taxon>
        <taxon>Pleosporineae</taxon>
        <taxon>Pleosporaceae</taxon>
        <taxon>Decorospora</taxon>
    </lineage>
</organism>
<dbReference type="PROSITE" id="PS50181">
    <property type="entry name" value="FBOX"/>
    <property type="match status" value="1"/>
</dbReference>
<evidence type="ECO:0000313" key="2">
    <source>
        <dbReference type="EMBL" id="KAF1836399.1"/>
    </source>
</evidence>
<dbReference type="SUPFAM" id="SSF81383">
    <property type="entry name" value="F-box domain"/>
    <property type="match status" value="1"/>
</dbReference>
<dbReference type="AlphaFoldDB" id="A0A6A5KKJ5"/>
<accession>A0A6A5KKJ5</accession>